<keyword evidence="2" id="KW-1185">Reference proteome</keyword>
<proteinExistence type="predicted"/>
<evidence type="ECO:0000313" key="1">
    <source>
        <dbReference type="EMBL" id="KAK2101507.1"/>
    </source>
</evidence>
<comment type="caution">
    <text evidence="1">The sequence shown here is derived from an EMBL/GenBank/DDBJ whole genome shotgun (WGS) entry which is preliminary data.</text>
</comment>
<dbReference type="EMBL" id="JASSZA010000009">
    <property type="protein sequence ID" value="KAK2101507.1"/>
    <property type="molecule type" value="Genomic_DNA"/>
</dbReference>
<sequence length="94" mass="10084">MVAPRSGHCLSPQGLCLNPPGTSPLASCPVQGLESLGCIRKCWLRKPSAVSLFSTPVVEEMEAPSSLGESPMAFYEPTLDCTLRLGRVFPHEVN</sequence>
<protein>
    <submittedName>
        <fullName evidence="1">General transcription factor 3C polypeptide 1</fullName>
    </submittedName>
</protein>
<dbReference type="Proteomes" id="UP001266305">
    <property type="component" value="Unassembled WGS sequence"/>
</dbReference>
<organism evidence="1 2">
    <name type="scientific">Saguinus oedipus</name>
    <name type="common">Cotton-top tamarin</name>
    <name type="synonym">Oedipomidas oedipus</name>
    <dbReference type="NCBI Taxonomy" id="9490"/>
    <lineage>
        <taxon>Eukaryota</taxon>
        <taxon>Metazoa</taxon>
        <taxon>Chordata</taxon>
        <taxon>Craniata</taxon>
        <taxon>Vertebrata</taxon>
        <taxon>Euteleostomi</taxon>
        <taxon>Mammalia</taxon>
        <taxon>Eutheria</taxon>
        <taxon>Euarchontoglires</taxon>
        <taxon>Primates</taxon>
        <taxon>Haplorrhini</taxon>
        <taxon>Platyrrhini</taxon>
        <taxon>Cebidae</taxon>
        <taxon>Callitrichinae</taxon>
        <taxon>Saguinus</taxon>
    </lineage>
</organism>
<evidence type="ECO:0000313" key="2">
    <source>
        <dbReference type="Proteomes" id="UP001266305"/>
    </source>
</evidence>
<gene>
    <name evidence="1" type="primary">GTF3C1_1</name>
    <name evidence="1" type="ORF">P7K49_019173</name>
</gene>
<name>A0ABQ9UWP4_SAGOE</name>
<reference evidence="1 2" key="1">
    <citation type="submission" date="2023-05" db="EMBL/GenBank/DDBJ databases">
        <title>B98-5 Cell Line De Novo Hybrid Assembly: An Optical Mapping Approach.</title>
        <authorList>
            <person name="Kananen K."/>
            <person name="Auerbach J.A."/>
            <person name="Kautto E."/>
            <person name="Blachly J.S."/>
        </authorList>
    </citation>
    <scope>NUCLEOTIDE SEQUENCE [LARGE SCALE GENOMIC DNA]</scope>
    <source>
        <strain evidence="1">B95-8</strain>
        <tissue evidence="1">Cell line</tissue>
    </source>
</reference>
<accession>A0ABQ9UWP4</accession>